<protein>
    <submittedName>
        <fullName evidence="1">Uncharacterized protein</fullName>
    </submittedName>
</protein>
<comment type="caution">
    <text evidence="1">The sequence shown here is derived from an EMBL/GenBank/DDBJ whole genome shotgun (WGS) entry which is preliminary data.</text>
</comment>
<dbReference type="AlphaFoldDB" id="A0A6A4S1Y5"/>
<dbReference type="EMBL" id="VEVO01000020">
    <property type="protein sequence ID" value="KAF0025191.1"/>
    <property type="molecule type" value="Genomic_DNA"/>
</dbReference>
<organism evidence="1 2">
    <name type="scientific">Scophthalmus maximus</name>
    <name type="common">Turbot</name>
    <name type="synonym">Psetta maxima</name>
    <dbReference type="NCBI Taxonomy" id="52904"/>
    <lineage>
        <taxon>Eukaryota</taxon>
        <taxon>Metazoa</taxon>
        <taxon>Chordata</taxon>
        <taxon>Craniata</taxon>
        <taxon>Vertebrata</taxon>
        <taxon>Euteleostomi</taxon>
        <taxon>Actinopterygii</taxon>
        <taxon>Neopterygii</taxon>
        <taxon>Teleostei</taxon>
        <taxon>Neoteleostei</taxon>
        <taxon>Acanthomorphata</taxon>
        <taxon>Carangaria</taxon>
        <taxon>Pleuronectiformes</taxon>
        <taxon>Pleuronectoidei</taxon>
        <taxon>Scophthalmidae</taxon>
        <taxon>Scophthalmus</taxon>
    </lineage>
</organism>
<accession>A0A6A4S1Y5</accession>
<reference evidence="1 2" key="1">
    <citation type="submission" date="2019-06" db="EMBL/GenBank/DDBJ databases">
        <title>Draft genomes of female and male turbot (Scophthalmus maximus).</title>
        <authorList>
            <person name="Xu H."/>
            <person name="Xu X.-W."/>
            <person name="Shao C."/>
            <person name="Chen S."/>
        </authorList>
    </citation>
    <scope>NUCLEOTIDE SEQUENCE [LARGE SCALE GENOMIC DNA]</scope>
    <source>
        <strain evidence="1">Ysfricsl-2016a</strain>
        <tissue evidence="1">Blood</tissue>
    </source>
</reference>
<gene>
    <name evidence="1" type="ORF">F2P81_022072</name>
</gene>
<evidence type="ECO:0000313" key="1">
    <source>
        <dbReference type="EMBL" id="KAF0025191.1"/>
    </source>
</evidence>
<sequence>MRGKFYGIISKQLHVPVAIVADSIKKFKVNTAVNLPGHSRKRNIDPRLQMDSMDFVAASHRDPFKSFVCHLDNDYKTISIQMPHFHSAVILYSTVESGKRQQ</sequence>
<name>A0A6A4S1Y5_SCOMX</name>
<proteinExistence type="predicted"/>
<dbReference type="Proteomes" id="UP000438429">
    <property type="component" value="Unassembled WGS sequence"/>
</dbReference>
<evidence type="ECO:0000313" key="2">
    <source>
        <dbReference type="Proteomes" id="UP000438429"/>
    </source>
</evidence>